<feature type="signal peptide" evidence="1">
    <location>
        <begin position="1"/>
        <end position="19"/>
    </location>
</feature>
<organism evidence="2 3">
    <name type="scientific">Frigoriglobus tundricola</name>
    <dbReference type="NCBI Taxonomy" id="2774151"/>
    <lineage>
        <taxon>Bacteria</taxon>
        <taxon>Pseudomonadati</taxon>
        <taxon>Planctomycetota</taxon>
        <taxon>Planctomycetia</taxon>
        <taxon>Gemmatales</taxon>
        <taxon>Gemmataceae</taxon>
        <taxon>Frigoriglobus</taxon>
    </lineage>
</organism>
<name>A0A6M5YQY2_9BACT</name>
<keyword evidence="3" id="KW-1185">Reference proteome</keyword>
<feature type="chain" id="PRO_5027086085" evidence="1">
    <location>
        <begin position="20"/>
        <end position="172"/>
    </location>
</feature>
<dbReference type="AlphaFoldDB" id="A0A6M5YQY2"/>
<evidence type="ECO:0000313" key="3">
    <source>
        <dbReference type="Proteomes" id="UP000503447"/>
    </source>
</evidence>
<reference evidence="3" key="1">
    <citation type="submission" date="2020-05" db="EMBL/GenBank/DDBJ databases">
        <title>Frigoriglobus tundricola gen. nov., sp. nov., a psychrotolerant cellulolytic planctomycete of the family Gemmataceae with two divergent copies of 16S rRNA gene.</title>
        <authorList>
            <person name="Kulichevskaya I.S."/>
            <person name="Ivanova A.A."/>
            <person name="Naumoff D.G."/>
            <person name="Beletsky A.V."/>
            <person name="Rijpstra W.I.C."/>
            <person name="Sinninghe Damste J.S."/>
            <person name="Mardanov A.V."/>
            <person name="Ravin N.V."/>
            <person name="Dedysh S.N."/>
        </authorList>
    </citation>
    <scope>NUCLEOTIDE SEQUENCE [LARGE SCALE GENOMIC DNA]</scope>
    <source>
        <strain evidence="3">PL17</strain>
    </source>
</reference>
<evidence type="ECO:0000256" key="1">
    <source>
        <dbReference type="SAM" id="SignalP"/>
    </source>
</evidence>
<evidence type="ECO:0000313" key="2">
    <source>
        <dbReference type="EMBL" id="QJW95830.1"/>
    </source>
</evidence>
<sequence length="172" mass="19179">MTRFHSALLLLLLPAVLHAEDKPPAFKSKEGRFSVALPDKPVEKVNEMKLGDTEVKMYVFSVAQKGRVFLVTYNDYPKAVIGEDGDKFLAGVVERNAANLKGKLIANEKIAIGKKKHPGHIVRIEMPDSKGLYRARVFLAGDRLYQVVAFGPDEFAKSKAVDDYLNSFEIDE</sequence>
<gene>
    <name evidence="2" type="ORF">FTUN_3384</name>
</gene>
<dbReference type="Proteomes" id="UP000503447">
    <property type="component" value="Chromosome"/>
</dbReference>
<keyword evidence="1" id="KW-0732">Signal</keyword>
<dbReference type="EMBL" id="CP053452">
    <property type="protein sequence ID" value="QJW95830.1"/>
    <property type="molecule type" value="Genomic_DNA"/>
</dbReference>
<protein>
    <submittedName>
        <fullName evidence="2">Uncharacterized protein</fullName>
    </submittedName>
</protein>
<dbReference type="RefSeq" id="WP_171471538.1">
    <property type="nucleotide sequence ID" value="NZ_CP053452.2"/>
</dbReference>
<proteinExistence type="predicted"/>
<dbReference type="KEGG" id="ftj:FTUN_3384"/>
<accession>A0A6M5YQY2</accession>